<dbReference type="PANTHER" id="PTHR35149">
    <property type="entry name" value="SLL5132 PROTEIN"/>
    <property type="match status" value="1"/>
</dbReference>
<dbReference type="InterPro" id="IPR011089">
    <property type="entry name" value="GmrSD_C"/>
</dbReference>
<proteinExistence type="predicted"/>
<dbReference type="EMBL" id="CP014163">
    <property type="protein sequence ID" value="AMB98500.1"/>
    <property type="molecule type" value="Genomic_DNA"/>
</dbReference>
<dbReference type="KEGG" id="auh:AWM75_00170"/>
<protein>
    <submittedName>
        <fullName evidence="3">Uncharacterized protein</fullName>
    </submittedName>
</protein>
<dbReference type="Pfam" id="PF03235">
    <property type="entry name" value="GmrSD_N"/>
    <property type="match status" value="1"/>
</dbReference>
<organism evidence="3 4">
    <name type="scientific">Aerococcus urinaehominis</name>
    <dbReference type="NCBI Taxonomy" id="128944"/>
    <lineage>
        <taxon>Bacteria</taxon>
        <taxon>Bacillati</taxon>
        <taxon>Bacillota</taxon>
        <taxon>Bacilli</taxon>
        <taxon>Lactobacillales</taxon>
        <taxon>Aerococcaceae</taxon>
        <taxon>Aerococcus</taxon>
    </lineage>
</organism>
<dbReference type="PANTHER" id="PTHR35149:SF1">
    <property type="entry name" value="DUF5655 DOMAIN-CONTAINING PROTEIN"/>
    <property type="match status" value="1"/>
</dbReference>
<dbReference type="Pfam" id="PF07510">
    <property type="entry name" value="GmrSD_C"/>
    <property type="match status" value="1"/>
</dbReference>
<dbReference type="RefSeq" id="WP_067977159.1">
    <property type="nucleotide sequence ID" value="NZ_CP014163.1"/>
</dbReference>
<dbReference type="Proteomes" id="UP000062260">
    <property type="component" value="Chromosome"/>
</dbReference>
<reference evidence="3 4" key="1">
    <citation type="journal article" date="2016" name="Genome Announc.">
        <title>Complete Genome Sequences of Aerococcus christensenii CCUG 28831T, Aerococcus sanguinicola CCUG 43001T, Aerococcus urinae CCUG 36881T, Aerococcus urinaeequi CCUG 28094T, Aerococcus urinaehominis CCUG 42038 BT, and Aerococcus viridans CCUG 4311T.</title>
        <authorList>
            <person name="Carkaci D."/>
            <person name="Dargis R."/>
            <person name="Nielsen X.C."/>
            <person name="Skovgaard O."/>
            <person name="Fuursted K."/>
            <person name="Christensen J.J."/>
        </authorList>
    </citation>
    <scope>NUCLEOTIDE SEQUENCE [LARGE SCALE GENOMIC DNA]</scope>
    <source>
        <strain evidence="3 4">CCUG42038B</strain>
    </source>
</reference>
<evidence type="ECO:0000313" key="3">
    <source>
        <dbReference type="EMBL" id="AMB98500.1"/>
    </source>
</evidence>
<gene>
    <name evidence="3" type="ORF">AWM75_00170</name>
</gene>
<dbReference type="STRING" id="128944.AWM75_00170"/>
<sequence length="622" mass="72498">MRLSPDSRKINEIFSMNSDSKYIIPVYQRDFSWRNENIEELFTDILNEDRGYYLGNLLVTPNSDNESFFDVVDGQQRLTTISLLLLGIYDILDDLIINSEQDSIDENNRRRANRIISDIPRQLLYDETDMEPSLELRGLNADLYKDLLNRMSDTQEFTPHKHRIMGKRYDYIQGLLKSEFIDDSPTNLAVEKINTFYDKLIFAELLRIKVDDLTDAFTIFTSFNAKGQPLTLIDLLKSYYLEKAVDVIDTNEAEEKWLALISIFYDDNSEPMSSDITQFLQNNYDAFENPTSSSVTKSKSLKAYQKLFRIKGEPYIRELTEHAQIYSLINNKLVNSAEIISNPKITEEILSYLTEIYNLEATTAFPFIMFMLRAYLNDQIDQNLMIDTLSYIKNYYVRRNLTLVPKSSNIRAKVLGALKEIKENQINLSDSLEIFKEKMNSIAVSDSEFAHALRQDIYDVNSKTARIILIDLERKYGSYFDPKQNPDTLDEEIGKNKKRWTLEHIMPQTKNLSSEWVEMLDTHDNYSEDDIIKEQQAHIHKIGNLTLTGYNAELSAKSFTSKRDYQSKDNKKYTGLRTPLYLNKSIPNEDESIDSKSHWNIKDINRRTEILAKAAEKLYQIF</sequence>
<accession>A0A109RG40</accession>
<evidence type="ECO:0000313" key="4">
    <source>
        <dbReference type="Proteomes" id="UP000062260"/>
    </source>
</evidence>
<name>A0A109RG40_9LACT</name>
<dbReference type="InterPro" id="IPR004919">
    <property type="entry name" value="GmrSD_N"/>
</dbReference>
<dbReference type="AlphaFoldDB" id="A0A109RG40"/>
<dbReference type="OrthoDB" id="9798761at2"/>
<evidence type="ECO:0000259" key="1">
    <source>
        <dbReference type="Pfam" id="PF03235"/>
    </source>
</evidence>
<reference evidence="4" key="2">
    <citation type="submission" date="2016-01" db="EMBL/GenBank/DDBJ databases">
        <title>Six Aerococcus type strain genome sequencing and assembly using PacBio and Illumina Hiseq.</title>
        <authorList>
            <person name="Carkaci D."/>
            <person name="Dargis R."/>
            <person name="Nielsen X.C."/>
            <person name="Skovgaard O."/>
            <person name="Fuursted K."/>
            <person name="Christensen J.J."/>
        </authorList>
    </citation>
    <scope>NUCLEOTIDE SEQUENCE [LARGE SCALE GENOMIC DNA]</scope>
    <source>
        <strain evidence="4">CCUG42038B</strain>
    </source>
</reference>
<evidence type="ECO:0000259" key="2">
    <source>
        <dbReference type="Pfam" id="PF07510"/>
    </source>
</evidence>
<feature type="domain" description="GmrSD restriction endonucleases C-terminal" evidence="2">
    <location>
        <begin position="445"/>
        <end position="613"/>
    </location>
</feature>
<keyword evidence="4" id="KW-1185">Reference proteome</keyword>
<feature type="domain" description="GmrSD restriction endonucleases N-terminal" evidence="1">
    <location>
        <begin position="10"/>
        <end position="241"/>
    </location>
</feature>